<feature type="disulfide bond" evidence="2">
    <location>
        <begin position="986"/>
        <end position="995"/>
    </location>
</feature>
<dbReference type="Gene3D" id="2.10.25.10">
    <property type="entry name" value="Laminin"/>
    <property type="match status" value="2"/>
</dbReference>
<sequence>MWLQSAIFGHEPQQELFELNFDPSEAFHVYSMDFRVDRTDPKNEIWSVDLIIDGTGALALSGLPPLPTDAVVTFSVWNFEDFVPDVEDPFYPPTATANFKDVNFPASSDQLCRYGEPFRNGGSAILSFMAGVGTEAFQDDVVSFRRVPDHSCIPCLKDCDNFYCSNDCDGSEATEYHVLLDNLALDVNSTVEDGADNVTVPAKYYMTIKARTASGRQVVTSSDGVYIDVTPPRFESLFHVDTSWSTDEPSEFQGSNSSIAVRWRAIDMGSKITEYRWAIGTSKGSSDIREFYTIIPTDEKDVLAVAEDLEGLLEDGEVYYVTVVALNLAGLEETVYTNGVTVLMTEPNTTSANISVPGAVQIAPNVVSTEDQTNLGFIWTAVEDAGINAYYFSVGSAKNIPDDIVPRTQVGVNGSGYISIHDGIVEFEGFNGDLSEMRERTIGDANKTFPNNFLMEPGRNLFVHMDACNAGHRCSGMQSPTVVIHRDSDTIGTSTNGEDLTLECVDGANATVVVKTTGGLHAGERIVCSPLSKQDVGQEYTSDASARFKPIIVNPYLTAELTDRNLRHRIRKFTDHSFVLSPVADHELQGPLNITVTIENLTAAPSEVFRLLFWHADSETWQDAGRTCQSSAQTYTSKNTSEFNVQVCNTSNVLTDPNSIHPEKMSQQGGTFLGKETFFVVALVDSSFQNSAPRLAVSPYLWTYEDIPIVTYLEAVDDDDDDVTFSIDRSTETLFIGEVEIEPNGKLRYTPCKDCVGKDLVTVVMSENRNDGETPLVTRETINIDVVALEDNPDVFAVKNGVKVNSTGDSITVTLEENTAQRVNQSRYDVLIFGSDIDTHDVLSLVFHDPSNGTLALSKMVRNITFLYDDTGDRTTVVDGDKFANELAEEVSIPYPQNLLMPHRPEKYSWVAVGFTYVPDMTFYGHDQVRVYAHDQSGKRSDVLTFNIFVLENRCMNGGLCTGPDHDPNCTDVQRSVSFNGYECACLDGYYGRYCEGDFDECSSNPCPQNYTCVDLPNDFLCDCGSPAWPCASQSIATMADRTRHSPVSWCHYCCRRLGIVLRIEEGQE</sequence>
<dbReference type="Proteomes" id="UP000515135">
    <property type="component" value="Unplaced"/>
</dbReference>
<dbReference type="InterPro" id="IPR001881">
    <property type="entry name" value="EGF-like_Ca-bd_dom"/>
</dbReference>
<evidence type="ECO:0000313" key="4">
    <source>
        <dbReference type="Proteomes" id="UP000515135"/>
    </source>
</evidence>
<dbReference type="InterPro" id="IPR000152">
    <property type="entry name" value="EGF-type_Asp/Asn_hydroxyl_site"/>
</dbReference>
<dbReference type="GO" id="GO:0005509">
    <property type="term" value="F:calcium ion binding"/>
    <property type="evidence" value="ECO:0007669"/>
    <property type="project" value="InterPro"/>
</dbReference>
<dbReference type="PROSITE" id="PS01186">
    <property type="entry name" value="EGF_2"/>
    <property type="match status" value="1"/>
</dbReference>
<dbReference type="RefSeq" id="XP_019632640.1">
    <property type="nucleotide sequence ID" value="XM_019777081.1"/>
</dbReference>
<dbReference type="PROSITE" id="PS00022">
    <property type="entry name" value="EGF_1"/>
    <property type="match status" value="1"/>
</dbReference>
<comment type="caution">
    <text evidence="2">Lacks conserved residue(s) required for the propagation of feature annotation.</text>
</comment>
<dbReference type="PANTHER" id="PTHR16897:SF2">
    <property type="entry name" value="OS03G0226600 PROTEIN"/>
    <property type="match status" value="1"/>
</dbReference>
<dbReference type="GeneID" id="109476195"/>
<evidence type="ECO:0000256" key="1">
    <source>
        <dbReference type="ARBA" id="ARBA00023157"/>
    </source>
</evidence>
<dbReference type="CDD" id="cd00054">
    <property type="entry name" value="EGF_CA"/>
    <property type="match status" value="1"/>
</dbReference>
<evidence type="ECO:0000313" key="5">
    <source>
        <dbReference type="RefSeq" id="XP_019632640.1"/>
    </source>
</evidence>
<dbReference type="PROSITE" id="PS00010">
    <property type="entry name" value="ASX_HYDROXYL"/>
    <property type="match status" value="1"/>
</dbReference>
<reference evidence="5" key="1">
    <citation type="submission" date="2025-08" db="UniProtKB">
        <authorList>
            <consortium name="RefSeq"/>
        </authorList>
    </citation>
    <scope>IDENTIFICATION</scope>
    <source>
        <tissue evidence="5">Gonad</tissue>
    </source>
</reference>
<keyword evidence="4" id="KW-1185">Reference proteome</keyword>
<evidence type="ECO:0000259" key="3">
    <source>
        <dbReference type="PROSITE" id="PS50026"/>
    </source>
</evidence>
<accession>A0A6P4YT90</accession>
<dbReference type="InterPro" id="IPR000742">
    <property type="entry name" value="EGF"/>
</dbReference>
<feature type="domain" description="EGF-like" evidence="3">
    <location>
        <begin position="951"/>
        <end position="996"/>
    </location>
</feature>
<evidence type="ECO:0000256" key="2">
    <source>
        <dbReference type="PROSITE-ProRule" id="PRU00076"/>
    </source>
</evidence>
<dbReference type="OrthoDB" id="10042078at2759"/>
<name>A0A6P4YT90_BRABE</name>
<protein>
    <submittedName>
        <fullName evidence="5">Uncharacterized protein LOC109476195</fullName>
    </submittedName>
</protein>
<keyword evidence="1 2" id="KW-1015">Disulfide bond</keyword>
<keyword evidence="2" id="KW-0245">EGF-like domain</keyword>
<gene>
    <name evidence="5" type="primary">LOC109476195</name>
</gene>
<feature type="domain" description="EGF-like" evidence="3">
    <location>
        <begin position="998"/>
        <end position="1032"/>
    </location>
</feature>
<dbReference type="KEGG" id="bbel:109476195"/>
<proteinExistence type="predicted"/>
<organism evidence="4 5">
    <name type="scientific">Branchiostoma belcheri</name>
    <name type="common">Amphioxus</name>
    <dbReference type="NCBI Taxonomy" id="7741"/>
    <lineage>
        <taxon>Eukaryota</taxon>
        <taxon>Metazoa</taxon>
        <taxon>Chordata</taxon>
        <taxon>Cephalochordata</taxon>
        <taxon>Leptocardii</taxon>
        <taxon>Amphioxiformes</taxon>
        <taxon>Branchiostomatidae</taxon>
        <taxon>Branchiostoma</taxon>
    </lineage>
</organism>
<dbReference type="AlphaFoldDB" id="A0A6P4YT90"/>
<dbReference type="PROSITE" id="PS50026">
    <property type="entry name" value="EGF_3"/>
    <property type="match status" value="2"/>
</dbReference>
<dbReference type="PROSITE" id="PS01187">
    <property type="entry name" value="EGF_CA"/>
    <property type="match status" value="1"/>
</dbReference>
<dbReference type="InterPro" id="IPR018097">
    <property type="entry name" value="EGF_Ca-bd_CS"/>
</dbReference>
<dbReference type="PANTHER" id="PTHR16897">
    <property type="entry name" value="OS10G0105400 PROTEIN"/>
    <property type="match status" value="1"/>
</dbReference>
<dbReference type="SMART" id="SM00179">
    <property type="entry name" value="EGF_CA"/>
    <property type="match status" value="1"/>
</dbReference>